<dbReference type="GO" id="GO:0003700">
    <property type="term" value="F:DNA-binding transcription factor activity"/>
    <property type="evidence" value="ECO:0007669"/>
    <property type="project" value="InterPro"/>
</dbReference>
<dbReference type="RefSeq" id="WP_100335767.1">
    <property type="nucleotide sequence ID" value="NZ_PGFA01000001.1"/>
</dbReference>
<dbReference type="SUPFAM" id="SSF46689">
    <property type="entry name" value="Homeodomain-like"/>
    <property type="match status" value="1"/>
</dbReference>
<dbReference type="OrthoDB" id="643086at2"/>
<evidence type="ECO:0000313" key="6">
    <source>
        <dbReference type="Proteomes" id="UP000228535"/>
    </source>
</evidence>
<evidence type="ECO:0000256" key="2">
    <source>
        <dbReference type="ARBA" id="ARBA00023125"/>
    </source>
</evidence>
<comment type="caution">
    <text evidence="5">The sequence shown here is derived from an EMBL/GenBank/DDBJ whole genome shotgun (WGS) entry which is preliminary data.</text>
</comment>
<evidence type="ECO:0000256" key="1">
    <source>
        <dbReference type="ARBA" id="ARBA00023015"/>
    </source>
</evidence>
<name>A0A2M9BQD1_9BACT</name>
<dbReference type="Gene3D" id="1.10.10.60">
    <property type="entry name" value="Homeodomain-like"/>
    <property type="match status" value="1"/>
</dbReference>
<organism evidence="5 6">
    <name type="scientific">Hymenobacter chitinivorans DSM 11115</name>
    <dbReference type="NCBI Taxonomy" id="1121954"/>
    <lineage>
        <taxon>Bacteria</taxon>
        <taxon>Pseudomonadati</taxon>
        <taxon>Bacteroidota</taxon>
        <taxon>Cytophagia</taxon>
        <taxon>Cytophagales</taxon>
        <taxon>Hymenobacteraceae</taxon>
        <taxon>Hymenobacter</taxon>
    </lineage>
</organism>
<evidence type="ECO:0000259" key="4">
    <source>
        <dbReference type="PROSITE" id="PS01124"/>
    </source>
</evidence>
<proteinExistence type="predicted"/>
<dbReference type="InterPro" id="IPR018060">
    <property type="entry name" value="HTH_AraC"/>
</dbReference>
<dbReference type="GO" id="GO:0043565">
    <property type="term" value="F:sequence-specific DNA binding"/>
    <property type="evidence" value="ECO:0007669"/>
    <property type="project" value="InterPro"/>
</dbReference>
<keyword evidence="2 5" id="KW-0238">DNA-binding</keyword>
<keyword evidence="1" id="KW-0805">Transcription regulation</keyword>
<dbReference type="EMBL" id="PGFA01000001">
    <property type="protein sequence ID" value="PJJ60102.1"/>
    <property type="molecule type" value="Genomic_DNA"/>
</dbReference>
<dbReference type="Pfam" id="PF12833">
    <property type="entry name" value="HTH_18"/>
    <property type="match status" value="1"/>
</dbReference>
<dbReference type="AlphaFoldDB" id="A0A2M9BQD1"/>
<keyword evidence="3" id="KW-0804">Transcription</keyword>
<dbReference type="Proteomes" id="UP000228535">
    <property type="component" value="Unassembled WGS sequence"/>
</dbReference>
<dbReference type="PANTHER" id="PTHR43280:SF32">
    <property type="entry name" value="TRANSCRIPTIONAL REGULATORY PROTEIN"/>
    <property type="match status" value="1"/>
</dbReference>
<dbReference type="PANTHER" id="PTHR43280">
    <property type="entry name" value="ARAC-FAMILY TRANSCRIPTIONAL REGULATOR"/>
    <property type="match status" value="1"/>
</dbReference>
<gene>
    <name evidence="5" type="ORF">CLV45_1527</name>
</gene>
<dbReference type="SMART" id="SM00342">
    <property type="entry name" value="HTH_ARAC"/>
    <property type="match status" value="1"/>
</dbReference>
<feature type="domain" description="HTH araC/xylS-type" evidence="4">
    <location>
        <begin position="195"/>
        <end position="300"/>
    </location>
</feature>
<evidence type="ECO:0000313" key="5">
    <source>
        <dbReference type="EMBL" id="PJJ60102.1"/>
    </source>
</evidence>
<evidence type="ECO:0000256" key="3">
    <source>
        <dbReference type="ARBA" id="ARBA00023163"/>
    </source>
</evidence>
<protein>
    <submittedName>
        <fullName evidence="5">AraC-like DNA-binding protein</fullName>
    </submittedName>
</protein>
<reference evidence="5 6" key="1">
    <citation type="submission" date="2017-11" db="EMBL/GenBank/DDBJ databases">
        <title>Genomic Encyclopedia of Archaeal and Bacterial Type Strains, Phase II (KMG-II): From Individual Species to Whole Genera.</title>
        <authorList>
            <person name="Goeker M."/>
        </authorList>
    </citation>
    <scope>NUCLEOTIDE SEQUENCE [LARGE SCALE GENOMIC DNA]</scope>
    <source>
        <strain evidence="5 6">DSM 11115</strain>
    </source>
</reference>
<accession>A0A2M9BQD1</accession>
<dbReference type="PROSITE" id="PS01124">
    <property type="entry name" value="HTH_ARAC_FAMILY_2"/>
    <property type="match status" value="1"/>
</dbReference>
<dbReference type="InterPro" id="IPR009057">
    <property type="entry name" value="Homeodomain-like_sf"/>
</dbReference>
<keyword evidence="6" id="KW-1185">Reference proteome</keyword>
<sequence length="302" mass="34735">MRRFRTISEFHAFRQLPAPQHPLLSVVDVGAVPPLTDEEPTSMVFDFYCISVKRMHNMSMKYGQHSFDFNEGVMSFMAPNQVFSLAVSDQAEEVRKSGWVIYLHPDFLWNTPLATTIQQHDFWDYSLKEALFLSAKEEAAILSLVFAIEQEYASTIDQFSKPIIISHLESLLQYADRFYHRQFLTREKANHEVLDQVDALLQAYFNRPDLAEQGLPTVHYVADCLHLSPKYLSNLLRVVTGQNTQQHIHARLIAKAKEKLTATTRTVSEIAYELGFEHVPSFSKLFKAKTNLSPLEFRASFT</sequence>